<sequence>MSKPASEKGVVYETNQLEVTTDFMTFNPTLNEYYMGVFNKITTTLLDKFNYQRIQYLNEHIQIWKSSINVDDVEGMKLLSVLSILRDLLTQEWRILKNTEQPELMLAPPVLLRGDDKAYLRQQLQHERNAQFKLESIKSFIIRMEKKRKYQGKELNILDLVGDSSLLSSTIMKIKESVKQEERVRLAASEIKPYIQLVDNSSCSYTGYKLMDIWRYFRYTWSIPYKSTPGRNVFYLIRDAAQPYHPVMGIAALGNCVLQLTNRDNYIGWTLDSIKNALKKKVKTEVFEETLPGQLGLKRHVEKTTELESDREHQARIQLESEKTIQLLLRFLDEAINDITPINLLTADEVENPSPRCIERLKEVAESLKELQLNNKRTAGEINWNAEACTPLFTKKRAIELAKLLEAKLIIRNMLETEQDSLGALKKLLSIDKGKSISIALQANRKCKIGSNLMEIIVCGAIPPYNEVLAGKLVSILMCSPVVVKEYNNRYSEQVSEIASRMKGEKVVRDSQLAFLGTTSLYHMGSSQYNRIKIPVGDGKSLEYKKLGETEGFGSVFFAQETTRFISTMLQLIDGGRKINNVFGEGTSPRLRLIRSGLSALGISSENYLKHHTRRIVYGVSLASNTSEFLKGEAKDLDYFLPLDGNEEKYTGQLIDFWRERWFLNRIETVDIIERLSAFKKASMLLSNFL</sequence>
<proteinExistence type="predicted"/>
<accession>A0A2V5JTW3</accession>
<dbReference type="Pfam" id="PF14236">
    <property type="entry name" value="DruA"/>
    <property type="match status" value="2"/>
</dbReference>
<evidence type="ECO:0000313" key="2">
    <source>
        <dbReference type="Proteomes" id="UP000247476"/>
    </source>
</evidence>
<gene>
    <name evidence="1" type="ORF">DLM86_31535</name>
</gene>
<dbReference type="AlphaFoldDB" id="A0A2V5JTW3"/>
<dbReference type="Proteomes" id="UP000247476">
    <property type="component" value="Unassembled WGS sequence"/>
</dbReference>
<protein>
    <recommendedName>
        <fullName evidence="3">DUF4338 domain-containing protein</fullName>
    </recommendedName>
</protein>
<dbReference type="EMBL" id="QJVJ01000030">
    <property type="protein sequence ID" value="PYI49939.1"/>
    <property type="molecule type" value="Genomic_DNA"/>
</dbReference>
<keyword evidence="2" id="KW-1185">Reference proteome</keyword>
<name>A0A2V5JTW3_9BACL</name>
<organism evidence="1 2">
    <name type="scientific">Paenibacillus flagellatus</name>
    <dbReference type="NCBI Taxonomy" id="2211139"/>
    <lineage>
        <taxon>Bacteria</taxon>
        <taxon>Bacillati</taxon>
        <taxon>Bacillota</taxon>
        <taxon>Bacilli</taxon>
        <taxon>Bacillales</taxon>
        <taxon>Paenibacillaceae</taxon>
        <taxon>Paenibacillus</taxon>
    </lineage>
</organism>
<reference evidence="1 2" key="1">
    <citation type="submission" date="2018-05" db="EMBL/GenBank/DDBJ databases">
        <title>Paenibacillus flagellatus sp. nov., isolated from selenium mineral soil.</title>
        <authorList>
            <person name="Dai X."/>
        </authorList>
    </citation>
    <scope>NUCLEOTIDE SEQUENCE [LARGE SCALE GENOMIC DNA]</scope>
    <source>
        <strain evidence="1 2">DXL2</strain>
    </source>
</reference>
<dbReference type="InterPro" id="IPR025639">
    <property type="entry name" value="DruA"/>
</dbReference>
<dbReference type="RefSeq" id="WP_146250342.1">
    <property type="nucleotide sequence ID" value="NZ_QJVJ01000030.1"/>
</dbReference>
<evidence type="ECO:0000313" key="1">
    <source>
        <dbReference type="EMBL" id="PYI49939.1"/>
    </source>
</evidence>
<dbReference type="OrthoDB" id="257964at2"/>
<evidence type="ECO:0008006" key="3">
    <source>
        <dbReference type="Google" id="ProtNLM"/>
    </source>
</evidence>
<comment type="caution">
    <text evidence="1">The sequence shown here is derived from an EMBL/GenBank/DDBJ whole genome shotgun (WGS) entry which is preliminary data.</text>
</comment>